<evidence type="ECO:0000256" key="4">
    <source>
        <dbReference type="RuleBase" id="RU000363"/>
    </source>
</evidence>
<dbReference type="InterPro" id="IPR036291">
    <property type="entry name" value="NAD(P)-bd_dom_sf"/>
</dbReference>
<reference evidence="5 6" key="1">
    <citation type="submission" date="2023-06" db="EMBL/GenBank/DDBJ databases">
        <authorList>
            <person name="Oyuntsetseg B."/>
            <person name="Kim S.B."/>
        </authorList>
    </citation>
    <scope>NUCLEOTIDE SEQUENCE [LARGE SCALE GENOMIC DNA]</scope>
    <source>
        <strain evidence="5 6">2-15</strain>
    </source>
</reference>
<dbReference type="InterPro" id="IPR002347">
    <property type="entry name" value="SDR_fam"/>
</dbReference>
<accession>A0A9Y2MSE1</accession>
<dbReference type="PANTHER" id="PTHR24320">
    <property type="entry name" value="RETINOL DEHYDROGENASE"/>
    <property type="match status" value="1"/>
</dbReference>
<dbReference type="Pfam" id="PF00106">
    <property type="entry name" value="adh_short"/>
    <property type="match status" value="1"/>
</dbReference>
<dbReference type="KEGG" id="acab:QRX50_34300"/>
<dbReference type="RefSeq" id="WP_285967259.1">
    <property type="nucleotide sequence ID" value="NZ_CP127294.1"/>
</dbReference>
<protein>
    <recommendedName>
        <fullName evidence="3">Probable oxidoreductase</fullName>
    </recommendedName>
</protein>
<dbReference type="GO" id="GO:0016491">
    <property type="term" value="F:oxidoreductase activity"/>
    <property type="evidence" value="ECO:0007669"/>
    <property type="project" value="UniProtKB-KW"/>
</dbReference>
<dbReference type="PRINTS" id="PR00080">
    <property type="entry name" value="SDRFAMILY"/>
</dbReference>
<proteinExistence type="inferred from homology"/>
<dbReference type="PANTHER" id="PTHR24320:SF148">
    <property type="entry name" value="NAD(P)-BINDING ROSSMANN-FOLD SUPERFAMILY PROTEIN"/>
    <property type="match status" value="1"/>
</dbReference>
<dbReference type="Gene3D" id="3.40.50.720">
    <property type="entry name" value="NAD(P)-binding Rossmann-like Domain"/>
    <property type="match status" value="1"/>
</dbReference>
<dbReference type="PRINTS" id="PR00081">
    <property type="entry name" value="GDHRDH"/>
</dbReference>
<sequence>MTDTALPFTASSTAAEVLDGVDLTGRRAIVTGGASGIGLVTARTLAAAGADVTVAVRDPQAVEDLPAVQLDLADRAGIAAFTAAWDGPLHLLVNNAGTMALPELTRTADGWERQFAVNHLGPAELTLGLHAALAQAGGARVVNVASSAHLMSAVDFADPHFERTPYEAWTAYARSKTAMILFTVALAERWAADGITVNALHPGCIMTNLQRHLDEAQLGFVGATDAHGNVLAVPPGWKTPEQGAATSVLLAGSPLVEGITGRYFEDNALAPVQPNPTPGASGVAPYAIDPELAARLWDSTLRLLG</sequence>
<comment type="similarity">
    <text evidence="1 4">Belongs to the short-chain dehydrogenases/reductases (SDR) family.</text>
</comment>
<gene>
    <name evidence="5" type="ORF">QRX50_34300</name>
</gene>
<dbReference type="Proteomes" id="UP001236014">
    <property type="component" value="Chromosome"/>
</dbReference>
<evidence type="ECO:0000313" key="6">
    <source>
        <dbReference type="Proteomes" id="UP001236014"/>
    </source>
</evidence>
<evidence type="ECO:0000256" key="1">
    <source>
        <dbReference type="ARBA" id="ARBA00006484"/>
    </source>
</evidence>
<organism evidence="5 6">
    <name type="scientific">Amycolatopsis carbonis</name>
    <dbReference type="NCBI Taxonomy" id="715471"/>
    <lineage>
        <taxon>Bacteria</taxon>
        <taxon>Bacillati</taxon>
        <taxon>Actinomycetota</taxon>
        <taxon>Actinomycetes</taxon>
        <taxon>Pseudonocardiales</taxon>
        <taxon>Pseudonocardiaceae</taxon>
        <taxon>Amycolatopsis</taxon>
    </lineage>
</organism>
<evidence type="ECO:0000256" key="3">
    <source>
        <dbReference type="ARBA" id="ARBA00071493"/>
    </source>
</evidence>
<evidence type="ECO:0000256" key="2">
    <source>
        <dbReference type="ARBA" id="ARBA00023002"/>
    </source>
</evidence>
<evidence type="ECO:0000313" key="5">
    <source>
        <dbReference type="EMBL" id="WIX76511.1"/>
    </source>
</evidence>
<keyword evidence="2" id="KW-0560">Oxidoreductase</keyword>
<dbReference type="FunFam" id="3.40.50.720:FF:000594">
    <property type="entry name" value="Short-chain oxidoreductase"/>
    <property type="match status" value="1"/>
</dbReference>
<name>A0A9Y2MSE1_9PSEU</name>
<dbReference type="EMBL" id="CP127294">
    <property type="protein sequence ID" value="WIX76511.1"/>
    <property type="molecule type" value="Genomic_DNA"/>
</dbReference>
<dbReference type="SUPFAM" id="SSF51735">
    <property type="entry name" value="NAD(P)-binding Rossmann-fold domains"/>
    <property type="match status" value="1"/>
</dbReference>
<keyword evidence="6" id="KW-1185">Reference proteome</keyword>
<dbReference type="AlphaFoldDB" id="A0A9Y2MSE1"/>